<evidence type="ECO:0000313" key="3">
    <source>
        <dbReference type="EMBL" id="GGO60597.1"/>
    </source>
</evidence>
<dbReference type="CDD" id="cd03506">
    <property type="entry name" value="Delta6-FADS-like"/>
    <property type="match status" value="1"/>
</dbReference>
<reference evidence="4" key="1">
    <citation type="journal article" date="2019" name="Int. J. Syst. Evol. Microbiol.">
        <title>The Global Catalogue of Microorganisms (GCM) 10K type strain sequencing project: providing services to taxonomists for standard genome sequencing and annotation.</title>
        <authorList>
            <consortium name="The Broad Institute Genomics Platform"/>
            <consortium name="The Broad Institute Genome Sequencing Center for Infectious Disease"/>
            <person name="Wu L."/>
            <person name="Ma J."/>
        </authorList>
    </citation>
    <scope>NUCLEOTIDE SEQUENCE [LARGE SCALE GENOMIC DNA]</scope>
    <source>
        <strain evidence="4">CGMCC 4.7181</strain>
    </source>
</reference>
<keyword evidence="4" id="KW-1185">Reference proteome</keyword>
<keyword evidence="1" id="KW-0472">Membrane</keyword>
<proteinExistence type="predicted"/>
<feature type="transmembrane region" description="Helical" evidence="1">
    <location>
        <begin position="216"/>
        <end position="249"/>
    </location>
</feature>
<dbReference type="Pfam" id="PF00487">
    <property type="entry name" value="FA_desaturase"/>
    <property type="match status" value="1"/>
</dbReference>
<feature type="transmembrane region" description="Helical" evidence="1">
    <location>
        <begin position="48"/>
        <end position="68"/>
    </location>
</feature>
<keyword evidence="1" id="KW-1133">Transmembrane helix</keyword>
<comment type="caution">
    <text evidence="3">The sequence shown here is derived from an EMBL/GenBank/DDBJ whole genome shotgun (WGS) entry which is preliminary data.</text>
</comment>
<feature type="domain" description="Fatty acid desaturase" evidence="2">
    <location>
        <begin position="73"/>
        <end position="331"/>
    </location>
</feature>
<evidence type="ECO:0000313" key="4">
    <source>
        <dbReference type="Proteomes" id="UP000638043"/>
    </source>
</evidence>
<protein>
    <submittedName>
        <fullName evidence="3">Fatty acid desaturase</fullName>
    </submittedName>
</protein>
<dbReference type="PANTHER" id="PTHR19353:SF19">
    <property type="entry name" value="DELTA(5) FATTY ACID DESATURASE C-RELATED"/>
    <property type="match status" value="1"/>
</dbReference>
<feature type="transmembrane region" description="Helical" evidence="1">
    <location>
        <begin position="74"/>
        <end position="94"/>
    </location>
</feature>
<name>A0ABQ2MX56_9MICO</name>
<dbReference type="PIRSF" id="PIRSF015921">
    <property type="entry name" value="FA_sphinglp_des"/>
    <property type="match status" value="1"/>
</dbReference>
<dbReference type="Proteomes" id="UP000638043">
    <property type="component" value="Unassembled WGS sequence"/>
</dbReference>
<dbReference type="InterPro" id="IPR012171">
    <property type="entry name" value="Fatty_acid_desaturase"/>
</dbReference>
<keyword evidence="1" id="KW-0812">Transmembrane</keyword>
<organism evidence="3 4">
    <name type="scientific">Microbacterium nanhaiense</name>
    <dbReference type="NCBI Taxonomy" id="1301026"/>
    <lineage>
        <taxon>Bacteria</taxon>
        <taxon>Bacillati</taxon>
        <taxon>Actinomycetota</taxon>
        <taxon>Actinomycetes</taxon>
        <taxon>Micrococcales</taxon>
        <taxon>Microbacteriaceae</taxon>
        <taxon>Microbacterium</taxon>
    </lineage>
</organism>
<dbReference type="InterPro" id="IPR005804">
    <property type="entry name" value="FA_desaturase_dom"/>
</dbReference>
<dbReference type="RefSeq" id="WP_188699966.1">
    <property type="nucleotide sequence ID" value="NZ_BMMQ01000002.1"/>
</dbReference>
<gene>
    <name evidence="3" type="ORF">GCM10010910_06410</name>
</gene>
<evidence type="ECO:0000259" key="2">
    <source>
        <dbReference type="Pfam" id="PF00487"/>
    </source>
</evidence>
<dbReference type="EMBL" id="BMMQ01000002">
    <property type="protein sequence ID" value="GGO60597.1"/>
    <property type="molecule type" value="Genomic_DNA"/>
</dbReference>
<evidence type="ECO:0000256" key="1">
    <source>
        <dbReference type="SAM" id="Phobius"/>
    </source>
</evidence>
<accession>A0ABQ2MX56</accession>
<sequence length="365" mass="40373">MPLELSATLGPVRRTYAGTQDFPPMAKAYSEVSRVARETGLYERAPRFYAMVGAALVLAFGGAVAGFILLGDSWFQLLIAAALGVIFTQVAFLAHEAAHRQILATGPASDRLARILAGSIGLSASWWDNKHSRHHGNPNRVSKDPDIAIDTISFLEEDASSARGLRRAITRHQGWLFFPLLTLEGLNLHFRSLQYLLTPGKVKGRWTELALITARFALYLTPLFLLLPVGMAFAFLGVQMAVFGVYMGASFAPNHKGMPIVAADARLDFFTKQVRTSRNIRGGWWATALMGGLNYQIEHHLFPNMARPHLARARLIVRDFCESREVPYAETSLGRSYLIVVRYLNRVGLSARDPFDCPAAAQFGR</sequence>
<dbReference type="PANTHER" id="PTHR19353">
    <property type="entry name" value="FATTY ACID DESATURASE 2"/>
    <property type="match status" value="1"/>
</dbReference>